<evidence type="ECO:0000256" key="5">
    <source>
        <dbReference type="ARBA" id="ARBA00023242"/>
    </source>
</evidence>
<dbReference type="OrthoDB" id="2428700at2759"/>
<keyword evidence="2" id="KW-0479">Metal-binding</keyword>
<comment type="subcellular location">
    <subcellularLocation>
        <location evidence="1">Nucleus</location>
    </subcellularLocation>
</comment>
<sequence length="138" mass="15886">LDPQYKLPTRQTVSNHIWQLYKQEQEQLRNYFENLNCKISITTDIWSSCIFLAETIFKIIENFDLGKKIISVTADNASNMDTCGQLLSNILELHHGSTIFCKLRCAAHILNLAVTDSLSVIKESTKKTREFASYIRRS</sequence>
<accession>A0A9N9IFC6</accession>
<evidence type="ECO:0000256" key="2">
    <source>
        <dbReference type="ARBA" id="ARBA00022723"/>
    </source>
</evidence>
<keyword evidence="7" id="KW-1185">Reference proteome</keyword>
<keyword evidence="4" id="KW-0862">Zinc</keyword>
<dbReference type="EMBL" id="CAJVPV010027318">
    <property type="protein sequence ID" value="CAG8733790.1"/>
    <property type="molecule type" value="Genomic_DNA"/>
</dbReference>
<evidence type="ECO:0000256" key="4">
    <source>
        <dbReference type="ARBA" id="ARBA00022833"/>
    </source>
</evidence>
<dbReference type="InterPro" id="IPR012337">
    <property type="entry name" value="RNaseH-like_sf"/>
</dbReference>
<dbReference type="SUPFAM" id="SSF53098">
    <property type="entry name" value="Ribonuclease H-like"/>
    <property type="match status" value="1"/>
</dbReference>
<dbReference type="InterPro" id="IPR052035">
    <property type="entry name" value="ZnF_BED_domain_contain"/>
</dbReference>
<keyword evidence="3" id="KW-0863">Zinc-finger</keyword>
<reference evidence="6" key="1">
    <citation type="submission" date="2021-06" db="EMBL/GenBank/DDBJ databases">
        <authorList>
            <person name="Kallberg Y."/>
            <person name="Tangrot J."/>
            <person name="Rosling A."/>
        </authorList>
    </citation>
    <scope>NUCLEOTIDE SEQUENCE</scope>
    <source>
        <strain evidence="6">CL551</strain>
    </source>
</reference>
<dbReference type="PANTHER" id="PTHR46481">
    <property type="entry name" value="ZINC FINGER BED DOMAIN-CONTAINING PROTEIN 4"/>
    <property type="match status" value="1"/>
</dbReference>
<gene>
    <name evidence="6" type="ORF">AMORRO_LOCUS14220</name>
</gene>
<feature type="non-terminal residue" evidence="6">
    <location>
        <position position="138"/>
    </location>
</feature>
<comment type="caution">
    <text evidence="6">The sequence shown here is derived from an EMBL/GenBank/DDBJ whole genome shotgun (WGS) entry which is preliminary data.</text>
</comment>
<dbReference type="AlphaFoldDB" id="A0A9N9IFC6"/>
<name>A0A9N9IFC6_9GLOM</name>
<evidence type="ECO:0000313" key="6">
    <source>
        <dbReference type="EMBL" id="CAG8733790.1"/>
    </source>
</evidence>
<dbReference type="Proteomes" id="UP000789342">
    <property type="component" value="Unassembled WGS sequence"/>
</dbReference>
<dbReference type="GO" id="GO:0008270">
    <property type="term" value="F:zinc ion binding"/>
    <property type="evidence" value="ECO:0007669"/>
    <property type="project" value="UniProtKB-KW"/>
</dbReference>
<keyword evidence="5" id="KW-0539">Nucleus</keyword>
<evidence type="ECO:0000256" key="1">
    <source>
        <dbReference type="ARBA" id="ARBA00004123"/>
    </source>
</evidence>
<evidence type="ECO:0000313" key="7">
    <source>
        <dbReference type="Proteomes" id="UP000789342"/>
    </source>
</evidence>
<dbReference type="GO" id="GO:0005634">
    <property type="term" value="C:nucleus"/>
    <property type="evidence" value="ECO:0007669"/>
    <property type="project" value="UniProtKB-SubCell"/>
</dbReference>
<protein>
    <submittedName>
        <fullName evidence="6">11811_t:CDS:1</fullName>
    </submittedName>
</protein>
<proteinExistence type="predicted"/>
<evidence type="ECO:0000256" key="3">
    <source>
        <dbReference type="ARBA" id="ARBA00022771"/>
    </source>
</evidence>
<organism evidence="6 7">
    <name type="scientific">Acaulospora morrowiae</name>
    <dbReference type="NCBI Taxonomy" id="94023"/>
    <lineage>
        <taxon>Eukaryota</taxon>
        <taxon>Fungi</taxon>
        <taxon>Fungi incertae sedis</taxon>
        <taxon>Mucoromycota</taxon>
        <taxon>Glomeromycotina</taxon>
        <taxon>Glomeromycetes</taxon>
        <taxon>Diversisporales</taxon>
        <taxon>Acaulosporaceae</taxon>
        <taxon>Acaulospora</taxon>
    </lineage>
</organism>
<dbReference type="PANTHER" id="PTHR46481:SF10">
    <property type="entry name" value="ZINC FINGER BED DOMAIN-CONTAINING PROTEIN 39"/>
    <property type="match status" value="1"/>
</dbReference>